<proteinExistence type="predicted"/>
<dbReference type="InterPro" id="IPR003778">
    <property type="entry name" value="CT_A_B"/>
</dbReference>
<dbReference type="Proteomes" id="UP000275076">
    <property type="component" value="Unassembled WGS sequence"/>
</dbReference>
<reference evidence="5 6" key="1">
    <citation type="submission" date="2018-10" db="EMBL/GenBank/DDBJ databases">
        <title>Draft genome sequence of Bacillus salarius IM0101, isolated from a hypersaline soil in Inner Mongolia, China.</title>
        <authorList>
            <person name="Yamprayoonswat W."/>
            <person name="Boonvisut S."/>
            <person name="Jumpathong W."/>
            <person name="Sittihan S."/>
            <person name="Ruangsuj P."/>
            <person name="Wanthongcharoen S."/>
            <person name="Thongpramul N."/>
            <person name="Pimmason S."/>
            <person name="Yu B."/>
            <person name="Yasawong M."/>
        </authorList>
    </citation>
    <scope>NUCLEOTIDE SEQUENCE [LARGE SCALE GENOMIC DNA]</scope>
    <source>
        <strain evidence="5 6">IM0101</strain>
    </source>
</reference>
<evidence type="ECO:0000259" key="4">
    <source>
        <dbReference type="SMART" id="SM00797"/>
    </source>
</evidence>
<dbReference type="SUPFAM" id="SSF50891">
    <property type="entry name" value="Cyclophilin-like"/>
    <property type="match status" value="1"/>
</dbReference>
<sequence>MMIKVLKPGFLTTVQDLGRTGYQKDGFIVSGAMDSFSLRVGNILVGNSEKEAGLEITLQGPVLSVEEDTIIAITGGDLSPTIENEVLPMWRPVYVKKGSVIEWGSAKSGCRAYLTVAGGVDVPKVMGSKSTYLRAAIGGFEGRQLKKGDILLTEKMIDYSLLPVFDKVHRAYSTVSWQAQYPHHFSQLGTKKVRVLPGMHYSQFTKKSLDAFFHESFQVNTQSDRMGYRLSGSLLERRQKDEILSEAVTLGTIQVPADGNPVILLADRQTTGGYPRIGQVAATDISVVAQTKPGEYLTFEEISWEEAELLYFEEQRDINAIKHGMYCK</sequence>
<evidence type="ECO:0000313" key="5">
    <source>
        <dbReference type="EMBL" id="RSL34079.1"/>
    </source>
</evidence>
<comment type="caution">
    <text evidence="5">The sequence shown here is derived from an EMBL/GenBank/DDBJ whole genome shotgun (WGS) entry which is preliminary data.</text>
</comment>
<dbReference type="PANTHER" id="PTHR43309">
    <property type="entry name" value="5-OXOPROLINASE SUBUNIT C"/>
    <property type="match status" value="1"/>
</dbReference>
<organism evidence="5 6">
    <name type="scientific">Salibacterium salarium</name>
    <dbReference type="NCBI Taxonomy" id="284579"/>
    <lineage>
        <taxon>Bacteria</taxon>
        <taxon>Bacillati</taxon>
        <taxon>Bacillota</taxon>
        <taxon>Bacilli</taxon>
        <taxon>Bacillales</taxon>
        <taxon>Bacillaceae</taxon>
    </lineage>
</organism>
<dbReference type="NCBIfam" id="TIGR00724">
    <property type="entry name" value="urea_amlyse_rel"/>
    <property type="match status" value="1"/>
</dbReference>
<name>A0A428N6Z2_9BACI</name>
<dbReference type="AlphaFoldDB" id="A0A428N6Z2"/>
<keyword evidence="6" id="KW-1185">Reference proteome</keyword>
<dbReference type="SMART" id="SM00797">
    <property type="entry name" value="AHS2"/>
    <property type="match status" value="1"/>
</dbReference>
<protein>
    <submittedName>
        <fullName evidence="5">Biotin-dependent carboxyltransferase family protein</fullName>
    </submittedName>
</protein>
<evidence type="ECO:0000313" key="6">
    <source>
        <dbReference type="Proteomes" id="UP000275076"/>
    </source>
</evidence>
<accession>A0A428N6Z2</accession>
<dbReference type="Pfam" id="PF02626">
    <property type="entry name" value="CT_A_B"/>
    <property type="match status" value="1"/>
</dbReference>
<dbReference type="InterPro" id="IPR029000">
    <property type="entry name" value="Cyclophilin-like_dom_sf"/>
</dbReference>
<dbReference type="EMBL" id="RBVX01000005">
    <property type="protein sequence ID" value="RSL34079.1"/>
    <property type="molecule type" value="Genomic_DNA"/>
</dbReference>
<dbReference type="InterPro" id="IPR052708">
    <property type="entry name" value="PxpC"/>
</dbReference>
<dbReference type="OrthoDB" id="9782422at2"/>
<evidence type="ECO:0000256" key="1">
    <source>
        <dbReference type="ARBA" id="ARBA00022741"/>
    </source>
</evidence>
<dbReference type="GO" id="GO:0016787">
    <property type="term" value="F:hydrolase activity"/>
    <property type="evidence" value="ECO:0007669"/>
    <property type="project" value="UniProtKB-KW"/>
</dbReference>
<keyword evidence="5" id="KW-0808">Transferase</keyword>
<feature type="domain" description="Carboxyltransferase" evidence="4">
    <location>
        <begin position="24"/>
        <end position="317"/>
    </location>
</feature>
<dbReference type="Gene3D" id="2.40.100.10">
    <property type="entry name" value="Cyclophilin-like"/>
    <property type="match status" value="1"/>
</dbReference>
<keyword evidence="2" id="KW-0378">Hydrolase</keyword>
<dbReference type="GO" id="GO:0016740">
    <property type="term" value="F:transferase activity"/>
    <property type="evidence" value="ECO:0007669"/>
    <property type="project" value="UniProtKB-KW"/>
</dbReference>
<evidence type="ECO:0000256" key="3">
    <source>
        <dbReference type="ARBA" id="ARBA00022840"/>
    </source>
</evidence>
<keyword evidence="1" id="KW-0547">Nucleotide-binding</keyword>
<dbReference type="GO" id="GO:0005524">
    <property type="term" value="F:ATP binding"/>
    <property type="evidence" value="ECO:0007669"/>
    <property type="project" value="UniProtKB-KW"/>
</dbReference>
<evidence type="ECO:0000256" key="2">
    <source>
        <dbReference type="ARBA" id="ARBA00022801"/>
    </source>
</evidence>
<gene>
    <name evidence="5" type="ORF">D7Z54_07630</name>
</gene>
<dbReference type="PANTHER" id="PTHR43309:SF5">
    <property type="entry name" value="5-OXOPROLINASE SUBUNIT C"/>
    <property type="match status" value="1"/>
</dbReference>
<keyword evidence="3" id="KW-0067">ATP-binding</keyword>